<dbReference type="InterPro" id="IPR001680">
    <property type="entry name" value="WD40_rpt"/>
</dbReference>
<keyword evidence="3" id="KW-0156">Chromatin regulator</keyword>
<name>A0AA86QAU5_9EUKA</name>
<dbReference type="PANTHER" id="PTHR22850">
    <property type="entry name" value="WD40 REPEAT FAMILY"/>
    <property type="match status" value="1"/>
</dbReference>
<keyword evidence="2" id="KW-0677">Repeat</keyword>
<reference evidence="5" key="1">
    <citation type="submission" date="2023-06" db="EMBL/GenBank/DDBJ databases">
        <authorList>
            <person name="Kurt Z."/>
        </authorList>
    </citation>
    <scope>NUCLEOTIDE SEQUENCE</scope>
</reference>
<proteinExistence type="predicted"/>
<comment type="caution">
    <text evidence="5">The sequence shown here is derived from an EMBL/GenBank/DDBJ whole genome shotgun (WGS) entry which is preliminary data.</text>
</comment>
<organism evidence="5">
    <name type="scientific">Hexamita inflata</name>
    <dbReference type="NCBI Taxonomy" id="28002"/>
    <lineage>
        <taxon>Eukaryota</taxon>
        <taxon>Metamonada</taxon>
        <taxon>Diplomonadida</taxon>
        <taxon>Hexamitidae</taxon>
        <taxon>Hexamitinae</taxon>
        <taxon>Hexamita</taxon>
    </lineage>
</organism>
<keyword evidence="1" id="KW-0853">WD repeat</keyword>
<dbReference type="InterPro" id="IPR050459">
    <property type="entry name" value="WD_repeat_RBAP46/RBAP48/MSI1"/>
</dbReference>
<dbReference type="EMBL" id="CATOUU010000800">
    <property type="protein sequence ID" value="CAI9949519.1"/>
    <property type="molecule type" value="Genomic_DNA"/>
</dbReference>
<dbReference type="InterPro" id="IPR015943">
    <property type="entry name" value="WD40/YVTN_repeat-like_dom_sf"/>
</dbReference>
<dbReference type="InterPro" id="IPR022052">
    <property type="entry name" value="Histone-bd_RBBP4-like_N"/>
</dbReference>
<evidence type="ECO:0000313" key="7">
    <source>
        <dbReference type="Proteomes" id="UP001642409"/>
    </source>
</evidence>
<evidence type="ECO:0000259" key="4">
    <source>
        <dbReference type="Pfam" id="PF12265"/>
    </source>
</evidence>
<keyword evidence="7" id="KW-1185">Reference proteome</keyword>
<evidence type="ECO:0000256" key="2">
    <source>
        <dbReference type="ARBA" id="ARBA00022737"/>
    </source>
</evidence>
<dbReference type="GO" id="GO:0006325">
    <property type="term" value="P:chromatin organization"/>
    <property type="evidence" value="ECO:0007669"/>
    <property type="project" value="UniProtKB-KW"/>
</dbReference>
<dbReference type="EMBL" id="CAXDID020000228">
    <property type="protein sequence ID" value="CAL6059991.1"/>
    <property type="molecule type" value="Genomic_DNA"/>
</dbReference>
<gene>
    <name evidence="5" type="ORF">HINF_LOCUS37164</name>
    <name evidence="6" type="ORF">HINF_LOCUS49010</name>
</gene>
<dbReference type="InterPro" id="IPR036322">
    <property type="entry name" value="WD40_repeat_dom_sf"/>
</dbReference>
<dbReference type="Pfam" id="PF12265">
    <property type="entry name" value="CAF1C_H4-bd"/>
    <property type="match status" value="1"/>
</dbReference>
<protein>
    <submittedName>
        <fullName evidence="5">Histone acetyltransferase type B subunit 2</fullName>
    </submittedName>
    <submittedName>
        <fullName evidence="6">Histone_acetyltransferase type B subunit 2</fullName>
    </submittedName>
</protein>
<reference evidence="6 7" key="2">
    <citation type="submission" date="2024-07" db="EMBL/GenBank/DDBJ databases">
        <authorList>
            <person name="Akdeniz Z."/>
        </authorList>
    </citation>
    <scope>NUCLEOTIDE SEQUENCE [LARGE SCALE GENOMIC DNA]</scope>
</reference>
<dbReference type="Gene3D" id="2.130.10.10">
    <property type="entry name" value="YVTN repeat-like/Quinoprotein amine dehydrogenase"/>
    <property type="match status" value="1"/>
</dbReference>
<feature type="domain" description="Histone-binding protein RBBP4-like N-terminal" evidence="4">
    <location>
        <begin position="14"/>
        <end position="86"/>
    </location>
</feature>
<evidence type="ECO:0000313" key="6">
    <source>
        <dbReference type="EMBL" id="CAL6059991.1"/>
    </source>
</evidence>
<dbReference type="AlphaFoldDB" id="A0AA86QAU5"/>
<evidence type="ECO:0000313" key="5">
    <source>
        <dbReference type="EMBL" id="CAI9949519.1"/>
    </source>
</evidence>
<dbReference type="Proteomes" id="UP001642409">
    <property type="component" value="Unassembled WGS sequence"/>
</dbReference>
<evidence type="ECO:0000256" key="3">
    <source>
        <dbReference type="ARBA" id="ARBA00022853"/>
    </source>
</evidence>
<evidence type="ECO:0000256" key="1">
    <source>
        <dbReference type="ARBA" id="ARBA00022574"/>
    </source>
</evidence>
<sequence length="386" mass="43093">MNNIQSDVQEVSYDQYKIWKRNSLVLYDLCVTHVLFFPSLTIDFQLLAKTVPNKFQALVGFAIGTNSPNIAAREPNYMLVKQLVLPSVFTPQPADTISASSEGILAGGYNILSNNEQYGHLIDLYQLKQESEPNCIAFCPSDTDLVAVLTDSSLRLFDLQSALMKTPNDSPAFFDFQDDDGGFCLCFSGSILVHGGSSAIRVFDVKQRQKIAEVRIDSIINQVVFSPFYKDTIAAVTDDGELLLIDALRGIVLKRELLGNIIQNFTPTSIAFSQFNEKIIALASDQGVVVIFDISTFKIILQKQIHQKAIFQLKFSPFYENLLMTGSEDSKIILSNAFNLDQYFVHQGHTMAISDCKFHPLIPNLIGSVAEDNSLQFWWPTEGAFK</sequence>
<dbReference type="SUPFAM" id="SSF50978">
    <property type="entry name" value="WD40 repeat-like"/>
    <property type="match status" value="1"/>
</dbReference>
<accession>A0AA86QAU5</accession>
<dbReference type="SMART" id="SM00320">
    <property type="entry name" value="WD40"/>
    <property type="match status" value="5"/>
</dbReference>